<dbReference type="SUPFAM" id="SSF53383">
    <property type="entry name" value="PLP-dependent transferases"/>
    <property type="match status" value="1"/>
</dbReference>
<dbReference type="InterPro" id="IPR004839">
    <property type="entry name" value="Aminotransferase_I/II_large"/>
</dbReference>
<organism evidence="2">
    <name type="scientific">uncultured Sulfurovum sp</name>
    <dbReference type="NCBI Taxonomy" id="269237"/>
    <lineage>
        <taxon>Bacteria</taxon>
        <taxon>Pseudomonadati</taxon>
        <taxon>Campylobacterota</taxon>
        <taxon>Epsilonproteobacteria</taxon>
        <taxon>Campylobacterales</taxon>
        <taxon>Sulfurovaceae</taxon>
        <taxon>Sulfurovum</taxon>
        <taxon>environmental samples</taxon>
    </lineage>
</organism>
<name>A0A6S6TYV9_9BACT</name>
<accession>A0A6S6TYV9</accession>
<evidence type="ECO:0000259" key="1">
    <source>
        <dbReference type="Pfam" id="PF00155"/>
    </source>
</evidence>
<reference evidence="2" key="1">
    <citation type="submission" date="2020-01" db="EMBL/GenBank/DDBJ databases">
        <authorList>
            <person name="Meier V. D."/>
            <person name="Meier V D."/>
        </authorList>
    </citation>
    <scope>NUCLEOTIDE SEQUENCE</scope>
    <source>
        <strain evidence="2">HLG_WM_MAG_05</strain>
    </source>
</reference>
<feature type="domain" description="Aminotransferase class I/classII large" evidence="1">
    <location>
        <begin position="59"/>
        <end position="244"/>
    </location>
</feature>
<dbReference type="AlphaFoldDB" id="A0A6S6TYV9"/>
<dbReference type="Pfam" id="PF00155">
    <property type="entry name" value="Aminotran_1_2"/>
    <property type="match status" value="1"/>
</dbReference>
<sequence>MNFKAYKLWQKEYLQNNPDVFRADCLNPFISMKYLIEDVEYKSQDISQLTLYRKWKMVEGIEIPSENLVLTRGVRHSLSKLFNLFSAETIYVPEDVYPRYFELAKKNRVKTFVTYPRVDWKTLEKVDNAVVLLTIPFTPMGKVLDDEIISKIQGLLKHNNKVIIDSVYDYNLRENFQKLEVLFNAGTVFWLHSLSKTYLSPEVLGIVYCSFPTYPSYLEEAFDNYEIKDEVSYNNAYDILDQVPNFPNLQQKEFHKGFKHLTAETDLDVSKSKIAYFSVIEAPFEDLLKHNILGIPASAFGSQNKNLTIVSALFYLNDLV</sequence>
<dbReference type="EMBL" id="CACVAU010000063">
    <property type="protein sequence ID" value="CAA6821533.1"/>
    <property type="molecule type" value="Genomic_DNA"/>
</dbReference>
<dbReference type="GO" id="GO:0030170">
    <property type="term" value="F:pyridoxal phosphate binding"/>
    <property type="evidence" value="ECO:0007669"/>
    <property type="project" value="InterPro"/>
</dbReference>
<protein>
    <recommendedName>
        <fullName evidence="1">Aminotransferase class I/classII large domain-containing protein</fullName>
    </recommendedName>
</protein>
<proteinExistence type="predicted"/>
<gene>
    <name evidence="2" type="ORF">HELGO_WM5517</name>
</gene>
<dbReference type="Gene3D" id="3.40.640.10">
    <property type="entry name" value="Type I PLP-dependent aspartate aminotransferase-like (Major domain)"/>
    <property type="match status" value="1"/>
</dbReference>
<dbReference type="InterPro" id="IPR015424">
    <property type="entry name" value="PyrdxlP-dep_Trfase"/>
</dbReference>
<dbReference type="InterPro" id="IPR015421">
    <property type="entry name" value="PyrdxlP-dep_Trfase_major"/>
</dbReference>
<evidence type="ECO:0000313" key="2">
    <source>
        <dbReference type="EMBL" id="CAA6821533.1"/>
    </source>
</evidence>